<dbReference type="Pfam" id="PF05099">
    <property type="entry name" value="TerB"/>
    <property type="match status" value="1"/>
</dbReference>
<name>A0A3B0WUR8_9ZZZZ</name>
<feature type="domain" description="Co-chaperone DjlA N-terminal" evidence="1">
    <location>
        <begin position="48"/>
        <end position="158"/>
    </location>
</feature>
<dbReference type="AlphaFoldDB" id="A0A3B0WUR8"/>
<protein>
    <recommendedName>
        <fullName evidence="1">Co-chaperone DjlA N-terminal domain-containing protein</fullName>
    </recommendedName>
</protein>
<dbReference type="InterPro" id="IPR007791">
    <property type="entry name" value="DjlA_N"/>
</dbReference>
<evidence type="ECO:0000313" key="2">
    <source>
        <dbReference type="EMBL" id="VAW48076.1"/>
    </source>
</evidence>
<dbReference type="CDD" id="cd07313">
    <property type="entry name" value="terB_like_2"/>
    <property type="match status" value="1"/>
</dbReference>
<accession>A0A3B0WUR8</accession>
<proteinExistence type="predicted"/>
<gene>
    <name evidence="2" type="ORF">MNBD_GAMMA02-1348</name>
</gene>
<dbReference type="SUPFAM" id="SSF158682">
    <property type="entry name" value="TerB-like"/>
    <property type="match status" value="1"/>
</dbReference>
<sequence>MSIVYYQYFSDIINPSGMNLFSSIKSLLQFSPSEKLLSDAEQSELNHAIVELMMEMVRADFIELYAEKTALAQYLSSKLGLSGPDVAQYIEAAEIRAEFSISLESQTNVINNYLGHGQKIDLMRHLWVLAVADNEVHLLEQNLFYKAGDLLGLKKPQLDGICQTDETKTIK</sequence>
<dbReference type="EMBL" id="UOFA01000383">
    <property type="protein sequence ID" value="VAW48076.1"/>
    <property type="molecule type" value="Genomic_DNA"/>
</dbReference>
<organism evidence="2">
    <name type="scientific">hydrothermal vent metagenome</name>
    <dbReference type="NCBI Taxonomy" id="652676"/>
    <lineage>
        <taxon>unclassified sequences</taxon>
        <taxon>metagenomes</taxon>
        <taxon>ecological metagenomes</taxon>
    </lineage>
</organism>
<dbReference type="Gene3D" id="1.10.3680.10">
    <property type="entry name" value="TerB-like"/>
    <property type="match status" value="1"/>
</dbReference>
<reference evidence="2" key="1">
    <citation type="submission" date="2018-06" db="EMBL/GenBank/DDBJ databases">
        <authorList>
            <person name="Zhirakovskaya E."/>
        </authorList>
    </citation>
    <scope>NUCLEOTIDE SEQUENCE</scope>
</reference>
<dbReference type="InterPro" id="IPR029024">
    <property type="entry name" value="TerB-like"/>
</dbReference>
<evidence type="ECO:0000259" key="1">
    <source>
        <dbReference type="Pfam" id="PF05099"/>
    </source>
</evidence>